<keyword evidence="3" id="KW-1185">Reference proteome</keyword>
<evidence type="ECO:0000256" key="1">
    <source>
        <dbReference type="SAM" id="MobiDB-lite"/>
    </source>
</evidence>
<sequence length="96" mass="10721">MLLMELVPVLDGESFILHDGMARVWCVQTVVKNAIGSRILRTWHRVLRDLAVSSIQGQVRQGPGYGLSHGLYGREQGQGGEPPHYQSYSAPHQLRN</sequence>
<accession>A0A0K6FMS9</accession>
<feature type="region of interest" description="Disordered" evidence="1">
    <location>
        <begin position="66"/>
        <end position="96"/>
    </location>
</feature>
<evidence type="ECO:0000313" key="3">
    <source>
        <dbReference type="Proteomes" id="UP000044841"/>
    </source>
</evidence>
<organism evidence="2 3">
    <name type="scientific">Rhizoctonia solani</name>
    <dbReference type="NCBI Taxonomy" id="456999"/>
    <lineage>
        <taxon>Eukaryota</taxon>
        <taxon>Fungi</taxon>
        <taxon>Dikarya</taxon>
        <taxon>Basidiomycota</taxon>
        <taxon>Agaricomycotina</taxon>
        <taxon>Agaricomycetes</taxon>
        <taxon>Cantharellales</taxon>
        <taxon>Ceratobasidiaceae</taxon>
        <taxon>Rhizoctonia</taxon>
    </lineage>
</organism>
<protein>
    <submittedName>
        <fullName evidence="2">Uncharacterized protein</fullName>
    </submittedName>
</protein>
<reference evidence="2 3" key="1">
    <citation type="submission" date="2015-07" db="EMBL/GenBank/DDBJ databases">
        <authorList>
            <person name="Noorani M."/>
        </authorList>
    </citation>
    <scope>NUCLEOTIDE SEQUENCE [LARGE SCALE GENOMIC DNA]</scope>
    <source>
        <strain evidence="2">BBA 69670</strain>
    </source>
</reference>
<dbReference type="EMBL" id="CYGV01000086">
    <property type="protein sequence ID" value="CUA67304.1"/>
    <property type="molecule type" value="Genomic_DNA"/>
</dbReference>
<feature type="compositionally biased region" description="Polar residues" evidence="1">
    <location>
        <begin position="86"/>
        <end position="96"/>
    </location>
</feature>
<proteinExistence type="predicted"/>
<dbReference type="AlphaFoldDB" id="A0A0K6FMS9"/>
<name>A0A0K6FMS9_9AGAM</name>
<gene>
    <name evidence="2" type="ORF">RSOLAG22IIIB_13375</name>
</gene>
<dbReference type="Proteomes" id="UP000044841">
    <property type="component" value="Unassembled WGS sequence"/>
</dbReference>
<evidence type="ECO:0000313" key="2">
    <source>
        <dbReference type="EMBL" id="CUA67304.1"/>
    </source>
</evidence>